<dbReference type="Pfam" id="PF07944">
    <property type="entry name" value="Beta-AFase-like_GH127_cat"/>
    <property type="match status" value="1"/>
</dbReference>
<dbReference type="InterPro" id="IPR008928">
    <property type="entry name" value="6-hairpin_glycosidase_sf"/>
</dbReference>
<evidence type="ECO:0000259" key="2">
    <source>
        <dbReference type="Pfam" id="PF07944"/>
    </source>
</evidence>
<dbReference type="EMBL" id="JACCBK010000001">
    <property type="protein sequence ID" value="NYD85602.1"/>
    <property type="molecule type" value="Genomic_DNA"/>
</dbReference>
<keyword evidence="8" id="KW-1185">Reference proteome</keyword>
<feature type="domain" description="Non-reducing end beta-L-arabinofuranosidase-like GH127 C-terminal" evidence="4">
    <location>
        <begin position="542"/>
        <end position="653"/>
    </location>
</feature>
<dbReference type="SUPFAM" id="SSF48208">
    <property type="entry name" value="Six-hairpin glycosidases"/>
    <property type="match status" value="1"/>
</dbReference>
<feature type="region of interest" description="Disordered" evidence="1">
    <location>
        <begin position="1"/>
        <end position="38"/>
    </location>
</feature>
<dbReference type="Pfam" id="PF20736">
    <property type="entry name" value="Glyco_hydro127M"/>
    <property type="match status" value="1"/>
</dbReference>
<gene>
    <name evidence="6" type="ORF">BKA21_001151</name>
    <name evidence="5" type="ORF">Col01nite_05480</name>
</gene>
<dbReference type="PANTHER" id="PTHR43465">
    <property type="entry name" value="DUF1680 DOMAIN PROTEIN (AFU_ORTHOLOGUE AFUA_1G08910)"/>
    <property type="match status" value="1"/>
</dbReference>
<comment type="caution">
    <text evidence="6">The sequence shown here is derived from an EMBL/GenBank/DDBJ whole genome shotgun (WGS) entry which is preliminary data.</text>
</comment>
<dbReference type="InterPro" id="IPR049049">
    <property type="entry name" value="Beta-AFase-like_GH127_C"/>
</dbReference>
<evidence type="ECO:0000259" key="3">
    <source>
        <dbReference type="Pfam" id="PF20736"/>
    </source>
</evidence>
<feature type="compositionally biased region" description="Pro residues" evidence="1">
    <location>
        <begin position="1"/>
        <end position="13"/>
    </location>
</feature>
<dbReference type="AlphaFoldDB" id="A0A7Y9FEN8"/>
<dbReference type="InterPro" id="IPR049046">
    <property type="entry name" value="Beta-AFase-like_GH127_middle"/>
</dbReference>
<dbReference type="Pfam" id="PF20737">
    <property type="entry name" value="Glyco_hydro127C"/>
    <property type="match status" value="1"/>
</dbReference>
<feature type="compositionally biased region" description="Low complexity" evidence="1">
    <location>
        <begin position="14"/>
        <end position="30"/>
    </location>
</feature>
<protein>
    <recommendedName>
        <fullName evidence="9">Glycosyl hydrolase</fullName>
    </recommendedName>
</protein>
<feature type="domain" description="Non-reducing end beta-L-arabinofuranosidase-like GH127 catalytic" evidence="2">
    <location>
        <begin position="49"/>
        <end position="434"/>
    </location>
</feature>
<dbReference type="InterPro" id="IPR012878">
    <property type="entry name" value="Beta-AFase-like_GH127_cat"/>
</dbReference>
<reference evidence="6 7" key="1">
    <citation type="submission" date="2020-07" db="EMBL/GenBank/DDBJ databases">
        <title>Sequencing the genomes of 1000 actinobacteria strains.</title>
        <authorList>
            <person name="Klenk H.-P."/>
        </authorList>
    </citation>
    <scope>NUCLEOTIDE SEQUENCE [LARGE SCALE GENOMIC DNA]</scope>
    <source>
        <strain evidence="6 7">DSM 24482</strain>
    </source>
</reference>
<evidence type="ECO:0000313" key="5">
    <source>
        <dbReference type="EMBL" id="GIG31389.1"/>
    </source>
</evidence>
<evidence type="ECO:0000256" key="1">
    <source>
        <dbReference type="SAM" id="MobiDB-lite"/>
    </source>
</evidence>
<reference evidence="5 8" key="2">
    <citation type="submission" date="2021-01" db="EMBL/GenBank/DDBJ databases">
        <title>Whole genome shotgun sequence of Cellulomonas oligotrophica NBRC 109435.</title>
        <authorList>
            <person name="Komaki H."/>
            <person name="Tamura T."/>
        </authorList>
    </citation>
    <scope>NUCLEOTIDE SEQUENCE [LARGE SCALE GENOMIC DNA]</scope>
    <source>
        <strain evidence="5 8">NBRC 109435</strain>
    </source>
</reference>
<accession>A0A7Y9FEN8</accession>
<name>A0A7Y9FEN8_9CELL</name>
<dbReference type="Proteomes" id="UP000577956">
    <property type="component" value="Unassembled WGS sequence"/>
</dbReference>
<organism evidence="6 7">
    <name type="scientific">Cellulomonas oligotrophica</name>
    <dbReference type="NCBI Taxonomy" id="931536"/>
    <lineage>
        <taxon>Bacteria</taxon>
        <taxon>Bacillati</taxon>
        <taxon>Actinomycetota</taxon>
        <taxon>Actinomycetes</taxon>
        <taxon>Micrococcales</taxon>
        <taxon>Cellulomonadaceae</taxon>
        <taxon>Cellulomonas</taxon>
    </lineage>
</organism>
<feature type="domain" description="Non-reducing end beta-L-arabinofuranosidase-like GH127 middle" evidence="3">
    <location>
        <begin position="446"/>
        <end position="536"/>
    </location>
</feature>
<sequence>MTPSSPAPSPVPSAIPARATPARPATGPDGPCVPRADVGRLRPLPFDAVTLTTGGPLGAWQDRNRTATLPHVLDRLETSGVLDNLRVAAGLQDGTHRGFNFADTDLHKTLEALAWEAGRVPDDQPWEAFVTDAVALLAQAQRPDGYLDSHVQLTAPDAAFADLRWGHELYVLGHLLQAAVARARTTGRTDLLDVATRFAALVDDRFGPGGADGCCGHPEVETALVELYRLTGERRWLDLARRQVDLRGAGLLGEGPFPPVYHQDHVPVREATEVGGHAVRQLYLLAGVADVAAETGEQALLDALVRLWDSAERTRTYVTGGLGAHHKDEAFGDAYELPPDRAYAETCAAIALVHWAWRMLLLTGEGRYADAVERALHNAVPAATSHDGRRFTYSNPLQLRTGHDGSSEYSPSERLDWFACACCPPNLARLAASLHAYVATTSAAGVQLHLYADAHVRLDDGTVLGVRTAYPADGRVEVTADALVRPLALRVPGWADAARVRLEVDGLARPVEVVDGYVHVPASSAAPVRRVVLDLPVEPVALVAHPRVDAVRGCVAVRRGPVVMCLEHADLPDGVVLEDVAVVPGTLEDAPGLPGLDVPVTVRARGVHVPSGDLPAWSPYGAAPPEPAEIELRLVPYHAWGNRGVGAMRVWVPLAPDPAAPAGLPGCAPDGRAAR</sequence>
<evidence type="ECO:0000313" key="7">
    <source>
        <dbReference type="Proteomes" id="UP000577956"/>
    </source>
</evidence>
<proteinExistence type="predicted"/>
<evidence type="ECO:0008006" key="9">
    <source>
        <dbReference type="Google" id="ProtNLM"/>
    </source>
</evidence>
<dbReference type="Proteomes" id="UP000618382">
    <property type="component" value="Unassembled WGS sequence"/>
</dbReference>
<dbReference type="InterPro" id="IPR049174">
    <property type="entry name" value="Beta-AFase-like"/>
</dbReference>
<dbReference type="GO" id="GO:0005975">
    <property type="term" value="P:carbohydrate metabolic process"/>
    <property type="evidence" value="ECO:0007669"/>
    <property type="project" value="InterPro"/>
</dbReference>
<evidence type="ECO:0000313" key="8">
    <source>
        <dbReference type="Proteomes" id="UP000618382"/>
    </source>
</evidence>
<evidence type="ECO:0000259" key="4">
    <source>
        <dbReference type="Pfam" id="PF20737"/>
    </source>
</evidence>
<dbReference type="RefSeq" id="WP_239072736.1">
    <property type="nucleotide sequence ID" value="NZ_BAABFI010000015.1"/>
</dbReference>
<dbReference type="PANTHER" id="PTHR43465:SF2">
    <property type="entry name" value="DUF1680 DOMAIN PROTEIN (AFU_ORTHOLOGUE AFUA_1G08910)"/>
    <property type="match status" value="1"/>
</dbReference>
<evidence type="ECO:0000313" key="6">
    <source>
        <dbReference type="EMBL" id="NYD85602.1"/>
    </source>
</evidence>
<dbReference type="EMBL" id="BONN01000001">
    <property type="protein sequence ID" value="GIG31389.1"/>
    <property type="molecule type" value="Genomic_DNA"/>
</dbReference>